<sequence length="194" mass="20549">MAFDLDGQVAILSAPIPNAILSSIAGNASSQVKGTAVRWINAYRAPQNCFITLASTQHTVREVSVHPEPVGNGQVLTLVCELDVVQEMLDGRNQLSNTFLVALIDEYASASVSALDLADGGMGSSGVSLGLNTVFHNPVQLGSKLRFINTTLARTSGAMSCRTEVWDLTKRKLAATAVFTGMLASFPAKSRPKL</sequence>
<evidence type="ECO:0000313" key="2">
    <source>
        <dbReference type="Proteomes" id="UP001221142"/>
    </source>
</evidence>
<keyword evidence="2" id="KW-1185">Reference proteome</keyword>
<dbReference type="AlphaFoldDB" id="A0AAD7BYL7"/>
<dbReference type="Proteomes" id="UP001221142">
    <property type="component" value="Unassembled WGS sequence"/>
</dbReference>
<dbReference type="CDD" id="cd03440">
    <property type="entry name" value="hot_dog"/>
    <property type="match status" value="1"/>
</dbReference>
<evidence type="ECO:0008006" key="3">
    <source>
        <dbReference type="Google" id="ProtNLM"/>
    </source>
</evidence>
<comment type="caution">
    <text evidence="1">The sequence shown here is derived from an EMBL/GenBank/DDBJ whole genome shotgun (WGS) entry which is preliminary data.</text>
</comment>
<accession>A0AAD7BYL7</accession>
<gene>
    <name evidence="1" type="ORF">FB45DRAFT_908856</name>
</gene>
<organism evidence="1 2">
    <name type="scientific">Roridomyces roridus</name>
    <dbReference type="NCBI Taxonomy" id="1738132"/>
    <lineage>
        <taxon>Eukaryota</taxon>
        <taxon>Fungi</taxon>
        <taxon>Dikarya</taxon>
        <taxon>Basidiomycota</taxon>
        <taxon>Agaricomycotina</taxon>
        <taxon>Agaricomycetes</taxon>
        <taxon>Agaricomycetidae</taxon>
        <taxon>Agaricales</taxon>
        <taxon>Marasmiineae</taxon>
        <taxon>Mycenaceae</taxon>
        <taxon>Roridomyces</taxon>
    </lineage>
</organism>
<dbReference type="Gene3D" id="3.10.129.10">
    <property type="entry name" value="Hotdog Thioesterase"/>
    <property type="match status" value="1"/>
</dbReference>
<proteinExistence type="predicted"/>
<evidence type="ECO:0000313" key="1">
    <source>
        <dbReference type="EMBL" id="KAJ7634420.1"/>
    </source>
</evidence>
<reference evidence="1" key="1">
    <citation type="submission" date="2023-03" db="EMBL/GenBank/DDBJ databases">
        <title>Massive genome expansion in bonnet fungi (Mycena s.s.) driven by repeated elements and novel gene families across ecological guilds.</title>
        <authorList>
            <consortium name="Lawrence Berkeley National Laboratory"/>
            <person name="Harder C.B."/>
            <person name="Miyauchi S."/>
            <person name="Viragh M."/>
            <person name="Kuo A."/>
            <person name="Thoen E."/>
            <person name="Andreopoulos B."/>
            <person name="Lu D."/>
            <person name="Skrede I."/>
            <person name="Drula E."/>
            <person name="Henrissat B."/>
            <person name="Morin E."/>
            <person name="Kohler A."/>
            <person name="Barry K."/>
            <person name="LaButti K."/>
            <person name="Morin E."/>
            <person name="Salamov A."/>
            <person name="Lipzen A."/>
            <person name="Mereny Z."/>
            <person name="Hegedus B."/>
            <person name="Baldrian P."/>
            <person name="Stursova M."/>
            <person name="Weitz H."/>
            <person name="Taylor A."/>
            <person name="Grigoriev I.V."/>
            <person name="Nagy L.G."/>
            <person name="Martin F."/>
            <person name="Kauserud H."/>
        </authorList>
    </citation>
    <scope>NUCLEOTIDE SEQUENCE</scope>
    <source>
        <strain evidence="1">9284</strain>
    </source>
</reference>
<dbReference type="InterPro" id="IPR029069">
    <property type="entry name" value="HotDog_dom_sf"/>
</dbReference>
<name>A0AAD7BYL7_9AGAR</name>
<dbReference type="EMBL" id="JARKIF010000007">
    <property type="protein sequence ID" value="KAJ7634420.1"/>
    <property type="molecule type" value="Genomic_DNA"/>
</dbReference>
<dbReference type="SUPFAM" id="SSF54637">
    <property type="entry name" value="Thioesterase/thiol ester dehydrase-isomerase"/>
    <property type="match status" value="1"/>
</dbReference>
<protein>
    <recommendedName>
        <fullName evidence="3">Thioesterase domain-containing protein</fullName>
    </recommendedName>
</protein>